<dbReference type="STRING" id="269621.A0A238FQ19"/>
<dbReference type="GO" id="GO:0016460">
    <property type="term" value="C:myosin II complex"/>
    <property type="evidence" value="ECO:0007669"/>
    <property type="project" value="TreeGrafter"/>
</dbReference>
<feature type="region of interest" description="Disordered" evidence="1">
    <location>
        <begin position="360"/>
        <end position="390"/>
    </location>
</feature>
<dbReference type="InterPro" id="IPR029191">
    <property type="entry name" value="Uds1"/>
</dbReference>
<feature type="compositionally biased region" description="Low complexity" evidence="1">
    <location>
        <begin position="209"/>
        <end position="231"/>
    </location>
</feature>
<dbReference type="GO" id="GO:0032982">
    <property type="term" value="C:myosin filament"/>
    <property type="evidence" value="ECO:0007669"/>
    <property type="project" value="TreeGrafter"/>
</dbReference>
<feature type="domain" description="Up-regulated during septation protein 1" evidence="2">
    <location>
        <begin position="327"/>
        <end position="432"/>
    </location>
</feature>
<keyword evidence="4" id="KW-1185">Reference proteome</keyword>
<feature type="compositionally biased region" description="Low complexity" evidence="1">
    <location>
        <begin position="14"/>
        <end position="28"/>
    </location>
</feature>
<evidence type="ECO:0000313" key="4">
    <source>
        <dbReference type="Proteomes" id="UP000198372"/>
    </source>
</evidence>
<dbReference type="AlphaFoldDB" id="A0A238FQ19"/>
<dbReference type="Pfam" id="PF15456">
    <property type="entry name" value="Uds1"/>
    <property type="match status" value="1"/>
</dbReference>
<dbReference type="EMBL" id="FMSP01000019">
    <property type="protein sequence ID" value="SCV73984.1"/>
    <property type="molecule type" value="Genomic_DNA"/>
</dbReference>
<dbReference type="Proteomes" id="UP000198372">
    <property type="component" value="Unassembled WGS sequence"/>
</dbReference>
<dbReference type="PANTHER" id="PTHR45615">
    <property type="entry name" value="MYOSIN HEAVY CHAIN, NON-MUSCLE"/>
    <property type="match status" value="1"/>
</dbReference>
<feature type="region of interest" description="Disordered" evidence="1">
    <location>
        <begin position="201"/>
        <end position="258"/>
    </location>
</feature>
<feature type="compositionally biased region" description="Low complexity" evidence="1">
    <location>
        <begin position="36"/>
        <end position="50"/>
    </location>
</feature>
<evidence type="ECO:0000259" key="2">
    <source>
        <dbReference type="Pfam" id="PF15456"/>
    </source>
</evidence>
<dbReference type="GO" id="GO:0051015">
    <property type="term" value="F:actin filament binding"/>
    <property type="evidence" value="ECO:0007669"/>
    <property type="project" value="TreeGrafter"/>
</dbReference>
<feature type="compositionally biased region" description="Low complexity" evidence="1">
    <location>
        <begin position="56"/>
        <end position="68"/>
    </location>
</feature>
<gene>
    <name evidence="3" type="ORF">BQ2448_6414</name>
</gene>
<dbReference type="OrthoDB" id="5569911at2759"/>
<proteinExistence type="predicted"/>
<organism evidence="3 4">
    <name type="scientific">Microbotryum intermedium</name>
    <dbReference type="NCBI Taxonomy" id="269621"/>
    <lineage>
        <taxon>Eukaryota</taxon>
        <taxon>Fungi</taxon>
        <taxon>Dikarya</taxon>
        <taxon>Basidiomycota</taxon>
        <taxon>Pucciniomycotina</taxon>
        <taxon>Microbotryomycetes</taxon>
        <taxon>Microbotryales</taxon>
        <taxon>Microbotryaceae</taxon>
        <taxon>Microbotryum</taxon>
    </lineage>
</organism>
<accession>A0A238FQ19</accession>
<feature type="region of interest" description="Disordered" evidence="1">
    <location>
        <begin position="1144"/>
        <end position="1163"/>
    </location>
</feature>
<dbReference type="Gene3D" id="1.10.287.1490">
    <property type="match status" value="1"/>
</dbReference>
<feature type="region of interest" description="Disordered" evidence="1">
    <location>
        <begin position="157"/>
        <end position="180"/>
    </location>
</feature>
<feature type="region of interest" description="Disordered" evidence="1">
    <location>
        <begin position="817"/>
        <end position="841"/>
    </location>
</feature>
<dbReference type="GO" id="GO:0000146">
    <property type="term" value="F:microfilament motor activity"/>
    <property type="evidence" value="ECO:0007669"/>
    <property type="project" value="TreeGrafter"/>
</dbReference>
<sequence length="1163" mass="127175">MRRIFGGATSTNVPANSASSSDNIISSPNGQPSHGNNNNNNIIIINNNDNGHSKGTDSSSGSATGSASALGTNLESVMVNYSLAIDPRQSNLSDGSETKKAGGGGGWFGGAFGEGNGHGQGIAFGVSSSSSSSHNNFNLSLGAGETSTRNYTSAPTTLGLASPNHGTTRSHEAEGISPISSTYSSGAAAFAPQAASDDLEDLKLPFGGRSTPRSPPSTRSAHTRSSSRSSSILLQKSTNGPSSSRPFSPLGMSQPSLSVSTRAGLTTAPDVKDKIMIDLLSGQAVVETKDYPILGWEEMQDVKKVSSALEDTLWFTVPKPLVLLSAQEHAVLATKIASLSRSLALEIRLRDSAAKLVRLSSSSPLPGSPTPTSASGSDASNRARVTKAQAEAQVQQANDKIEMIQTELYKIGWKEAESRTKLLRHTAGVLGLAVRRKEKEERGSSQTPLTGPRGFYGSPYSFGASPAASIGRDRQRSASPSDGPVNSRFDGYSFFAGNKEAIIPGLPTRTSPYASPNPSATTNGQFVVAGADASHATIRDLETQVAGLQRALKEERDRRADQVHPAQLRQLQDEVAQSRAAERSARDDNAQTRNELDRHITELNSIKNSHESLQREVEKTKEGLGHGEDDQRELGHLRQEIEEMTDKMQGLEQELNELEERAVASDRRVTDVEGLLEDMKIKHAHEVQRVQGDLQAARQEVERARLVAPRIPTPGETPEEEQRLRDEVASMRSERTKLSQTLADVLQRQRERANNLGTELPEGFDETAVDYHDNWSQYVASALDDHFDHTTSHATALSDELSLARLAQEHSANDLERELREAQEHRDHWQDEAEQHRQARKQLEAEHDELKATLQSHEERMASLTLSHQDLEASSEEKEHLRAQLDQAQGRISELEAQIADYDATHAALEKLWQSLPAVDARRQASDLHDLTLLRAAFDTSQRSANSPAPFSIDALVERIHALLADDAKLVDTLMLIENGTARTQQEVQTHRSNAERYQKLAEQHSTNLTVTQGKVKDLEERIEVSSQQEVTMLERLNDLTESLETTRAEKRKLETTGKGLEGQVEAAENEKNRLAAIVAGLKEENRAMKERPDHTTKMASLENLVQDLKDQLTDLEEELEDAKTREQKTRSQLLEELNAAQAEVSSLRTKLRQAERKASKTL</sequence>
<reference evidence="4" key="1">
    <citation type="submission" date="2016-09" db="EMBL/GenBank/DDBJ databases">
        <authorList>
            <person name="Jeantristanb JTB J.-T."/>
            <person name="Ricardo R."/>
        </authorList>
    </citation>
    <scope>NUCLEOTIDE SEQUENCE [LARGE SCALE GENOMIC DNA]</scope>
</reference>
<feature type="region of interest" description="Disordered" evidence="1">
    <location>
        <begin position="434"/>
        <end position="487"/>
    </location>
</feature>
<name>A0A238FQ19_9BASI</name>
<feature type="region of interest" description="Disordered" evidence="1">
    <location>
        <begin position="553"/>
        <end position="594"/>
    </location>
</feature>
<feature type="compositionally biased region" description="Basic and acidic residues" evidence="1">
    <location>
        <begin position="553"/>
        <end position="562"/>
    </location>
</feature>
<feature type="compositionally biased region" description="Basic and acidic residues" evidence="1">
    <location>
        <begin position="580"/>
        <end position="594"/>
    </location>
</feature>
<dbReference type="GO" id="GO:0005737">
    <property type="term" value="C:cytoplasm"/>
    <property type="evidence" value="ECO:0007669"/>
    <property type="project" value="TreeGrafter"/>
</dbReference>
<dbReference type="PANTHER" id="PTHR45615:SF40">
    <property type="entry name" value="MYOSIN HEAVY CHAIN, NON-MUSCLE"/>
    <property type="match status" value="1"/>
</dbReference>
<evidence type="ECO:0000256" key="1">
    <source>
        <dbReference type="SAM" id="MobiDB-lite"/>
    </source>
</evidence>
<feature type="compositionally biased region" description="Low complexity" evidence="1">
    <location>
        <begin position="360"/>
        <end position="380"/>
    </location>
</feature>
<feature type="compositionally biased region" description="Basic and acidic residues" evidence="1">
    <location>
        <begin position="1153"/>
        <end position="1163"/>
    </location>
</feature>
<evidence type="ECO:0000313" key="3">
    <source>
        <dbReference type="EMBL" id="SCV73984.1"/>
    </source>
</evidence>
<protein>
    <submittedName>
        <fullName evidence="3">BQ2448_6414 protein</fullName>
    </submittedName>
</protein>
<feature type="compositionally biased region" description="Polar residues" evidence="1">
    <location>
        <begin position="232"/>
        <end position="258"/>
    </location>
</feature>
<feature type="region of interest" description="Disordered" evidence="1">
    <location>
        <begin position="1"/>
        <end position="68"/>
    </location>
</feature>